<evidence type="ECO:0000313" key="1">
    <source>
        <dbReference type="EMBL" id="NBI34417.1"/>
    </source>
</evidence>
<proteinExistence type="predicted"/>
<dbReference type="InterPro" id="IPR010982">
    <property type="entry name" value="Lambda_DNA-bd_dom_sf"/>
</dbReference>
<accession>A0A7C9JRP8</accession>
<reference evidence="1" key="1">
    <citation type="submission" date="2018-08" db="EMBL/GenBank/DDBJ databases">
        <title>Murine metabolic-syndrome-specific gut microbial biobank.</title>
        <authorList>
            <person name="Liu C."/>
        </authorList>
    </citation>
    <scope>NUCLEOTIDE SEQUENCE [LARGE SCALE GENOMIC DNA]</scope>
    <source>
        <strain evidence="1">Z82</strain>
    </source>
</reference>
<gene>
    <name evidence="1" type="ORF">D1639_05100</name>
</gene>
<dbReference type="GO" id="GO:0003677">
    <property type="term" value="F:DNA binding"/>
    <property type="evidence" value="ECO:0007669"/>
    <property type="project" value="InterPro"/>
</dbReference>
<dbReference type="CDD" id="cd00093">
    <property type="entry name" value="HTH_XRE"/>
    <property type="match status" value="1"/>
</dbReference>
<dbReference type="EMBL" id="QWKH01000027">
    <property type="protein sequence ID" value="NBI34417.1"/>
    <property type="molecule type" value="Genomic_DNA"/>
</dbReference>
<organism evidence="1">
    <name type="scientific">Muribaculaceae bacterium Z82</name>
    <dbReference type="NCBI Taxonomy" id="2304548"/>
    <lineage>
        <taxon>Bacteria</taxon>
        <taxon>Pseudomonadati</taxon>
        <taxon>Bacteroidota</taxon>
        <taxon>Bacteroidia</taxon>
        <taxon>Bacteroidales</taxon>
        <taxon>Muribaculaceae</taxon>
    </lineage>
</organism>
<protein>
    <submittedName>
        <fullName evidence="1">XRE family transcriptional regulator</fullName>
    </submittedName>
</protein>
<sequence length="139" mass="15558">MEEPLTEDMLAELLDAPNPRRFIDKAAVGQRNLADYLNALLTQKGLKRAAVVHDAGINETFGYQIFTGARRASRDNLLKLAFAMGLTLRETNRLLQAGGANELYCKNRRDAIIIFAISHGYPLQKAEEELYRFGESTIS</sequence>
<dbReference type="SUPFAM" id="SSF47413">
    <property type="entry name" value="lambda repressor-like DNA-binding domains"/>
    <property type="match status" value="1"/>
</dbReference>
<dbReference type="InterPro" id="IPR001387">
    <property type="entry name" value="Cro/C1-type_HTH"/>
</dbReference>
<name>A0A7C9JRP8_9BACT</name>
<comment type="caution">
    <text evidence="1">The sequence shown here is derived from an EMBL/GenBank/DDBJ whole genome shotgun (WGS) entry which is preliminary data.</text>
</comment>
<dbReference type="AlphaFoldDB" id="A0A7C9JRP8"/>